<dbReference type="EMBL" id="JACDQQ010000055">
    <property type="protein sequence ID" value="MBA0083462.1"/>
    <property type="molecule type" value="Genomic_DNA"/>
</dbReference>
<evidence type="ECO:0000313" key="8">
    <source>
        <dbReference type="Proteomes" id="UP000567293"/>
    </source>
</evidence>
<evidence type="ECO:0000256" key="1">
    <source>
        <dbReference type="ARBA" id="ARBA00005896"/>
    </source>
</evidence>
<keyword evidence="3 7" id="KW-0223">Dioxygenase</keyword>
<dbReference type="GO" id="GO:0000908">
    <property type="term" value="F:taurine dioxygenase activity"/>
    <property type="evidence" value="ECO:0007669"/>
    <property type="project" value="TreeGrafter"/>
</dbReference>
<gene>
    <name evidence="7" type="ORF">HRJ53_00545</name>
</gene>
<evidence type="ECO:0000256" key="3">
    <source>
        <dbReference type="ARBA" id="ARBA00022964"/>
    </source>
</evidence>
<dbReference type="InterPro" id="IPR003819">
    <property type="entry name" value="TauD/TfdA-like"/>
</dbReference>
<dbReference type="AlphaFoldDB" id="A0A7V8SVB5"/>
<evidence type="ECO:0000313" key="7">
    <source>
        <dbReference type="EMBL" id="MBA0083462.1"/>
    </source>
</evidence>
<organism evidence="7 8">
    <name type="scientific">Candidatus Acidiferrum panamense</name>
    <dbReference type="NCBI Taxonomy" id="2741543"/>
    <lineage>
        <taxon>Bacteria</taxon>
        <taxon>Pseudomonadati</taxon>
        <taxon>Acidobacteriota</taxon>
        <taxon>Terriglobia</taxon>
        <taxon>Candidatus Acidiferrales</taxon>
        <taxon>Candidatus Acidiferrum</taxon>
    </lineage>
</organism>
<keyword evidence="5" id="KW-0408">Iron</keyword>
<keyword evidence="2" id="KW-0479">Metal-binding</keyword>
<dbReference type="SUPFAM" id="SSF51197">
    <property type="entry name" value="Clavaminate synthase-like"/>
    <property type="match status" value="1"/>
</dbReference>
<reference evidence="7" key="1">
    <citation type="submission" date="2020-06" db="EMBL/GenBank/DDBJ databases">
        <title>Legume-microbial interactions unlock mineral nutrients during tropical forest succession.</title>
        <authorList>
            <person name="Epihov D.Z."/>
        </authorList>
    </citation>
    <scope>NUCLEOTIDE SEQUENCE [LARGE SCALE GENOMIC DNA]</scope>
    <source>
        <strain evidence="7">Pan2503</strain>
    </source>
</reference>
<evidence type="ECO:0000256" key="2">
    <source>
        <dbReference type="ARBA" id="ARBA00022723"/>
    </source>
</evidence>
<keyword evidence="8" id="KW-1185">Reference proteome</keyword>
<dbReference type="Pfam" id="PF02668">
    <property type="entry name" value="TauD"/>
    <property type="match status" value="1"/>
</dbReference>
<dbReference type="PANTHER" id="PTHR30468:SF1">
    <property type="entry name" value="ALPHA-KETOGLUTARATE-DEPENDENT SULFONATE DIOXYGENASE"/>
    <property type="match status" value="1"/>
</dbReference>
<keyword evidence="4" id="KW-0560">Oxidoreductase</keyword>
<name>A0A7V8SVB5_9BACT</name>
<dbReference type="Proteomes" id="UP000567293">
    <property type="component" value="Unassembled WGS sequence"/>
</dbReference>
<comment type="caution">
    <text evidence="7">The sequence shown here is derived from an EMBL/GenBank/DDBJ whole genome shotgun (WGS) entry which is preliminary data.</text>
</comment>
<evidence type="ECO:0000256" key="5">
    <source>
        <dbReference type="ARBA" id="ARBA00023004"/>
    </source>
</evidence>
<dbReference type="GO" id="GO:0005737">
    <property type="term" value="C:cytoplasm"/>
    <property type="evidence" value="ECO:0007669"/>
    <property type="project" value="TreeGrafter"/>
</dbReference>
<dbReference type="InterPro" id="IPR042098">
    <property type="entry name" value="TauD-like_sf"/>
</dbReference>
<dbReference type="PANTHER" id="PTHR30468">
    <property type="entry name" value="ALPHA-KETOGLUTARATE-DEPENDENT SULFONATE DIOXYGENASE"/>
    <property type="match status" value="1"/>
</dbReference>
<evidence type="ECO:0000259" key="6">
    <source>
        <dbReference type="Pfam" id="PF02668"/>
    </source>
</evidence>
<evidence type="ECO:0000256" key="4">
    <source>
        <dbReference type="ARBA" id="ARBA00023002"/>
    </source>
</evidence>
<dbReference type="Gene3D" id="3.60.130.10">
    <property type="entry name" value="Clavaminate synthase-like"/>
    <property type="match status" value="1"/>
</dbReference>
<accession>A0A7V8SVB5</accession>
<feature type="domain" description="TauD/TfdA-like" evidence="6">
    <location>
        <begin position="8"/>
        <end position="283"/>
    </location>
</feature>
<sequence>MASYRRIEVKPIAGALGAEIANVDLSTLDDETFRQIEAAWLEHLVVFFRNQTLTPEQQIAFAKRFGEIHYHPFMKGMDEHPEILEIIKEEGDTRVFGEVWHTDQMFNPKPAKATILYAKETPDAGGDTLFANMYLAYDALSDPMKEMLKGIKTSNVGDRKILSRSDEIGSTKDGRYAGNEKMAAKVRDPGDVQTESTHPLVRTHPETGRKALYISNHTQTLEGFRRAEARPILDFLMTHAVQPEFTCRFRWEVGSLAIWDNRCTQHRALNDYPGKRRRMHRITIAGDAPF</sequence>
<proteinExistence type="inferred from homology"/>
<dbReference type="GO" id="GO:0006790">
    <property type="term" value="P:sulfur compound metabolic process"/>
    <property type="evidence" value="ECO:0007669"/>
    <property type="project" value="TreeGrafter"/>
</dbReference>
<dbReference type="GO" id="GO:0046872">
    <property type="term" value="F:metal ion binding"/>
    <property type="evidence" value="ECO:0007669"/>
    <property type="project" value="UniProtKB-KW"/>
</dbReference>
<comment type="similarity">
    <text evidence="1">Belongs to the TfdA dioxygenase family.</text>
</comment>
<dbReference type="InterPro" id="IPR051323">
    <property type="entry name" value="AtsK-like"/>
</dbReference>
<protein>
    <submittedName>
        <fullName evidence="7">TauD/TfdA family dioxygenase</fullName>
    </submittedName>
</protein>